<evidence type="ECO:0000313" key="2">
    <source>
        <dbReference type="Proteomes" id="UP001165190"/>
    </source>
</evidence>
<dbReference type="PANTHER" id="PTHR33033:SF121">
    <property type="entry name" value="POLYNUCLEOTIDYL TRANSFERASE, RIBONUCLEASE H-LIKE SUPERFAMILY PROTEIN"/>
    <property type="match status" value="1"/>
</dbReference>
<organism evidence="1 2">
    <name type="scientific">Hibiscus trionum</name>
    <name type="common">Flower of an hour</name>
    <dbReference type="NCBI Taxonomy" id="183268"/>
    <lineage>
        <taxon>Eukaryota</taxon>
        <taxon>Viridiplantae</taxon>
        <taxon>Streptophyta</taxon>
        <taxon>Embryophyta</taxon>
        <taxon>Tracheophyta</taxon>
        <taxon>Spermatophyta</taxon>
        <taxon>Magnoliopsida</taxon>
        <taxon>eudicotyledons</taxon>
        <taxon>Gunneridae</taxon>
        <taxon>Pentapetalae</taxon>
        <taxon>rosids</taxon>
        <taxon>malvids</taxon>
        <taxon>Malvales</taxon>
        <taxon>Malvaceae</taxon>
        <taxon>Malvoideae</taxon>
        <taxon>Hibiscus</taxon>
    </lineage>
</organism>
<dbReference type="InterPro" id="IPR036397">
    <property type="entry name" value="RNaseH_sf"/>
</dbReference>
<dbReference type="EMBL" id="BSYR01000020">
    <property type="protein sequence ID" value="GMI85741.1"/>
    <property type="molecule type" value="Genomic_DNA"/>
</dbReference>
<protein>
    <recommendedName>
        <fullName evidence="3">RNase H type-1 domain-containing protein</fullName>
    </recommendedName>
</protein>
<keyword evidence="2" id="KW-1185">Reference proteome</keyword>
<dbReference type="Gene3D" id="3.30.420.10">
    <property type="entry name" value="Ribonuclease H-like superfamily/Ribonuclease H"/>
    <property type="match status" value="1"/>
</dbReference>
<comment type="caution">
    <text evidence="1">The sequence shown here is derived from an EMBL/GenBank/DDBJ whole genome shotgun (WGS) entry which is preliminary data.</text>
</comment>
<evidence type="ECO:0000313" key="1">
    <source>
        <dbReference type="EMBL" id="GMI85741.1"/>
    </source>
</evidence>
<reference evidence="1" key="1">
    <citation type="submission" date="2023-05" db="EMBL/GenBank/DDBJ databases">
        <title>Genome and transcriptome analyses reveal genes involved in the formation of fine ridges on petal epidermal cells in Hibiscus trionum.</title>
        <authorList>
            <person name="Koshimizu S."/>
            <person name="Masuda S."/>
            <person name="Ishii T."/>
            <person name="Shirasu K."/>
            <person name="Hoshino A."/>
            <person name="Arita M."/>
        </authorList>
    </citation>
    <scope>NUCLEOTIDE SEQUENCE</scope>
    <source>
        <strain evidence="1">Hamamatsu line</strain>
    </source>
</reference>
<dbReference type="Proteomes" id="UP001165190">
    <property type="component" value="Unassembled WGS sequence"/>
</dbReference>
<proteinExistence type="predicted"/>
<dbReference type="GO" id="GO:0003676">
    <property type="term" value="F:nucleic acid binding"/>
    <property type="evidence" value="ECO:0007669"/>
    <property type="project" value="InterPro"/>
</dbReference>
<evidence type="ECO:0008006" key="3">
    <source>
        <dbReference type="Google" id="ProtNLM"/>
    </source>
</evidence>
<sequence>MAILEALSIVIKSKWAKVFCFELESDCNNVVLWLRNPFCSPLAFRPIVDACLRFGASLNWRINSIGRDCNQAADSLAKSGINRHLDYVIVAD</sequence>
<gene>
    <name evidence="1" type="ORF">HRI_002243400</name>
</gene>
<dbReference type="AlphaFoldDB" id="A0A9W7HYL3"/>
<dbReference type="PANTHER" id="PTHR33033">
    <property type="entry name" value="POLYNUCLEOTIDYL TRANSFERASE, RIBONUCLEASE H-LIKE SUPERFAMILY PROTEIN-RELATED"/>
    <property type="match status" value="1"/>
</dbReference>
<accession>A0A9W7HYL3</accession>
<name>A0A9W7HYL3_HIBTR</name>